<dbReference type="GeneID" id="56079246"/>
<dbReference type="Pfam" id="PF07690">
    <property type="entry name" value="MFS_1"/>
    <property type="match status" value="2"/>
</dbReference>
<gene>
    <name evidence="9" type="ORF">HZS55_15245</name>
</gene>
<feature type="transmembrane region" description="Helical" evidence="7">
    <location>
        <begin position="385"/>
        <end position="408"/>
    </location>
</feature>
<dbReference type="KEGG" id="hrr:HZS55_15245"/>
<keyword evidence="10" id="KW-1185">Reference proteome</keyword>
<evidence type="ECO:0000256" key="6">
    <source>
        <dbReference type="ARBA" id="ARBA00023136"/>
    </source>
</evidence>
<dbReference type="EMBL" id="CP058910">
    <property type="protein sequence ID" value="QLH78561.1"/>
    <property type="molecule type" value="Genomic_DNA"/>
</dbReference>
<feature type="transmembrane region" description="Helical" evidence="7">
    <location>
        <begin position="12"/>
        <end position="34"/>
    </location>
</feature>
<keyword evidence="6 7" id="KW-0472">Membrane</keyword>
<dbReference type="InterPro" id="IPR020846">
    <property type="entry name" value="MFS_dom"/>
</dbReference>
<organism evidence="9 10">
    <name type="scientific">Halosimplex rubrum</name>
    <dbReference type="NCBI Taxonomy" id="869889"/>
    <lineage>
        <taxon>Archaea</taxon>
        <taxon>Methanobacteriati</taxon>
        <taxon>Methanobacteriota</taxon>
        <taxon>Stenosarchaea group</taxon>
        <taxon>Halobacteria</taxon>
        <taxon>Halobacteriales</taxon>
        <taxon>Haloarculaceae</taxon>
        <taxon>Halosimplex</taxon>
    </lineage>
</organism>
<evidence type="ECO:0000256" key="5">
    <source>
        <dbReference type="ARBA" id="ARBA00022989"/>
    </source>
</evidence>
<feature type="transmembrane region" description="Helical" evidence="7">
    <location>
        <begin position="296"/>
        <end position="313"/>
    </location>
</feature>
<proteinExistence type="predicted"/>
<dbReference type="PANTHER" id="PTHR23517:SF2">
    <property type="entry name" value="MULTIDRUG RESISTANCE PROTEIN MDTH"/>
    <property type="match status" value="1"/>
</dbReference>
<keyword evidence="2" id="KW-0813">Transport</keyword>
<dbReference type="PROSITE" id="PS50850">
    <property type="entry name" value="MFS"/>
    <property type="match status" value="1"/>
</dbReference>
<evidence type="ECO:0000259" key="8">
    <source>
        <dbReference type="PROSITE" id="PS50850"/>
    </source>
</evidence>
<evidence type="ECO:0000256" key="1">
    <source>
        <dbReference type="ARBA" id="ARBA00004651"/>
    </source>
</evidence>
<dbReference type="InterPro" id="IPR036259">
    <property type="entry name" value="MFS_trans_sf"/>
</dbReference>
<feature type="transmembrane region" description="Helical" evidence="7">
    <location>
        <begin position="320"/>
        <end position="340"/>
    </location>
</feature>
<evidence type="ECO:0000256" key="7">
    <source>
        <dbReference type="SAM" id="Phobius"/>
    </source>
</evidence>
<dbReference type="Gene3D" id="1.20.1250.20">
    <property type="entry name" value="MFS general substrate transporter like domains"/>
    <property type="match status" value="1"/>
</dbReference>
<dbReference type="GO" id="GO:0022857">
    <property type="term" value="F:transmembrane transporter activity"/>
    <property type="evidence" value="ECO:0007669"/>
    <property type="project" value="InterPro"/>
</dbReference>
<keyword evidence="3" id="KW-1003">Cell membrane</keyword>
<dbReference type="AlphaFoldDB" id="A0A7D5P403"/>
<accession>A0A7D5P403</accession>
<feature type="transmembrane region" description="Helical" evidence="7">
    <location>
        <begin position="228"/>
        <end position="247"/>
    </location>
</feature>
<feature type="domain" description="Major facilitator superfamily (MFS) profile" evidence="8">
    <location>
        <begin position="1"/>
        <end position="438"/>
    </location>
</feature>
<reference evidence="9 10" key="1">
    <citation type="submission" date="2020-07" db="EMBL/GenBank/DDBJ databases">
        <title>Halosimplex pelagicum sp. nov. and Halosimplex rubrum sp. nov., isolated from salted brown alga Laminaria, and emended description of the genus Halosimplex.</title>
        <authorList>
            <person name="Cui H."/>
        </authorList>
    </citation>
    <scope>NUCLEOTIDE SEQUENCE [LARGE SCALE GENOMIC DNA]</scope>
    <source>
        <strain evidence="9 10">R27</strain>
    </source>
</reference>
<dbReference type="GO" id="GO:0005886">
    <property type="term" value="C:plasma membrane"/>
    <property type="evidence" value="ECO:0007669"/>
    <property type="project" value="UniProtKB-SubCell"/>
</dbReference>
<evidence type="ECO:0000313" key="10">
    <source>
        <dbReference type="Proteomes" id="UP000509667"/>
    </source>
</evidence>
<feature type="transmembrane region" description="Helical" evidence="7">
    <location>
        <begin position="171"/>
        <end position="187"/>
    </location>
</feature>
<name>A0A7D5P403_9EURY</name>
<evidence type="ECO:0000256" key="4">
    <source>
        <dbReference type="ARBA" id="ARBA00022692"/>
    </source>
</evidence>
<feature type="transmembrane region" description="Helical" evidence="7">
    <location>
        <begin position="108"/>
        <end position="129"/>
    </location>
</feature>
<dbReference type="InterPro" id="IPR011701">
    <property type="entry name" value="MFS"/>
</dbReference>
<dbReference type="PANTHER" id="PTHR23517">
    <property type="entry name" value="RESISTANCE PROTEIN MDTM, PUTATIVE-RELATED-RELATED"/>
    <property type="match status" value="1"/>
</dbReference>
<protein>
    <submittedName>
        <fullName evidence="9">MFS transporter</fullName>
    </submittedName>
</protein>
<keyword evidence="4 7" id="KW-0812">Transmembrane</keyword>
<dbReference type="InterPro" id="IPR050171">
    <property type="entry name" value="MFS_Transporters"/>
</dbReference>
<evidence type="ECO:0000313" key="9">
    <source>
        <dbReference type="EMBL" id="QLH78561.1"/>
    </source>
</evidence>
<evidence type="ECO:0000256" key="3">
    <source>
        <dbReference type="ARBA" id="ARBA00022475"/>
    </source>
</evidence>
<evidence type="ECO:0000256" key="2">
    <source>
        <dbReference type="ARBA" id="ARBA00022448"/>
    </source>
</evidence>
<sequence>MNGNDRAITGIASLAHAAVHTYEMTVPLFVVVWLTEFDTIPLGVASVDVTTATVGVVVTLGYGLFGVGALPGGVLVDRIGSRRLISACLLGMGLSYVLLGLAPNMVVVALALVLWGIAASVYHPAGLSLISKGVEERGTGLAYHGMAGNLGIGLGPLAAAVMLLFVEWRTVALVLGAPAVLAAVYAARADFDETAAVADSGAATDGGGSKASSGVDDLSEFLTESRRLLVSGFALVFVVVMCSGLYYRGVLTFLPELLRSLPGFEPIPVDTLLPESMRSTLGVESGSGQTLKPQDYFYSGLLLVGVLGQYAGGKLTDRIPVEYGLAGSFGVLAVLALLFVPVSEAGLAPLMALGALLGAFLFVVQPMYQATVAEYTPSGTRGLSYGFTYLGVFGVGALGGTIAGGILAVADATALFLTLAGIAAVGSITGLVLARRADD</sequence>
<dbReference type="RefSeq" id="WP_179908441.1">
    <property type="nucleotide sequence ID" value="NZ_CP058910.1"/>
</dbReference>
<comment type="subcellular location">
    <subcellularLocation>
        <location evidence="1">Cell membrane</location>
        <topology evidence="1">Multi-pass membrane protein</topology>
    </subcellularLocation>
</comment>
<dbReference type="OrthoDB" id="204590at2157"/>
<dbReference type="Proteomes" id="UP000509667">
    <property type="component" value="Chromosome"/>
</dbReference>
<feature type="transmembrane region" description="Helical" evidence="7">
    <location>
        <begin position="54"/>
        <end position="76"/>
    </location>
</feature>
<dbReference type="SUPFAM" id="SSF103473">
    <property type="entry name" value="MFS general substrate transporter"/>
    <property type="match status" value="1"/>
</dbReference>
<feature type="transmembrane region" description="Helical" evidence="7">
    <location>
        <begin position="414"/>
        <end position="434"/>
    </location>
</feature>
<keyword evidence="5 7" id="KW-1133">Transmembrane helix</keyword>
<feature type="transmembrane region" description="Helical" evidence="7">
    <location>
        <begin position="346"/>
        <end position="364"/>
    </location>
</feature>